<reference evidence="7" key="1">
    <citation type="submission" date="2011-07" db="EMBL/GenBank/DDBJ databases">
        <authorList>
            <consortium name="Caenorhabditis brenneri Sequencing and Analysis Consortium"/>
            <person name="Wilson R.K."/>
        </authorList>
    </citation>
    <scope>NUCLEOTIDE SEQUENCE [LARGE SCALE GENOMIC DNA]</scope>
    <source>
        <strain evidence="7">PB2801</strain>
    </source>
</reference>
<comment type="catalytic activity">
    <reaction evidence="4">
        <text>n isopentenyl diphosphate + (2E,6E)-farnesyl diphosphate = a di-trans,poly-cis-polyprenyl diphosphate + n diphosphate</text>
        <dbReference type="Rhea" id="RHEA:53008"/>
        <dbReference type="Rhea" id="RHEA-COMP:19494"/>
        <dbReference type="ChEBI" id="CHEBI:33019"/>
        <dbReference type="ChEBI" id="CHEBI:128769"/>
        <dbReference type="ChEBI" id="CHEBI:136960"/>
        <dbReference type="ChEBI" id="CHEBI:175763"/>
        <dbReference type="EC" id="2.5.1.87"/>
    </reaction>
</comment>
<dbReference type="AlphaFoldDB" id="G0P6S0"/>
<protein>
    <recommendedName>
        <fullName evidence="5">Alkyl transferase</fullName>
        <ecNumber evidence="5">2.5.1.-</ecNumber>
    </recommendedName>
</protein>
<dbReference type="Gene3D" id="3.40.1180.10">
    <property type="entry name" value="Decaprenyl diphosphate synthase-like"/>
    <property type="match status" value="1"/>
</dbReference>
<evidence type="ECO:0000256" key="5">
    <source>
        <dbReference type="RuleBase" id="RU363018"/>
    </source>
</evidence>
<dbReference type="GO" id="GO:1904423">
    <property type="term" value="C:dehydrodolichyl diphosphate synthase complex"/>
    <property type="evidence" value="ECO:0007669"/>
    <property type="project" value="TreeGrafter"/>
</dbReference>
<dbReference type="EC" id="2.5.1.-" evidence="5"/>
<dbReference type="FunCoup" id="G0P6S0">
    <property type="interactions" value="2633"/>
</dbReference>
<keyword evidence="2 5" id="KW-0808">Transferase</keyword>
<dbReference type="PANTHER" id="PTHR10291">
    <property type="entry name" value="DEHYDRODOLICHYL DIPHOSPHATE SYNTHASE FAMILY MEMBER"/>
    <property type="match status" value="1"/>
</dbReference>
<dbReference type="STRING" id="135651.G0P6S0"/>
<dbReference type="eggNOG" id="KOG1602">
    <property type="taxonomic scope" value="Eukaryota"/>
</dbReference>
<name>G0P6S0_CAEBE</name>
<dbReference type="InterPro" id="IPR001441">
    <property type="entry name" value="UPP_synth-like"/>
</dbReference>
<sequence length="303" mass="35230">MANNLTGEEEAGWFVAQQAQPWWQWLLRRFITSGPVPRHVAFVMDGNRRFAKTKLLGSVVKGHEKGFEQLAKILDWCNRFGIHEITVYAFSIENFKRSDEEVNGLMRLAEEKFQKLLNETEKLDEKRIRFCFYGNRTLLSDRLQKLMSDIEKRTEKFNRGRLNVCMPYTSRDEISRSFETIRKQVKEGKVDVNDINESMIDACLDSGGGGTTPDLFIRTSGEHRLSDFLMWQAADTHVYFDDVLWPEFGYYNLCKAILNYQYYRRTVEKLVSLKLEADDGPTSSNKWQMEINGNEATLIASKS</sequence>
<dbReference type="GO" id="GO:0045547">
    <property type="term" value="F:ditrans,polycis-polyprenyl diphosphate synthase [(2E,6E)-farnesyl diphosphate specific] activity"/>
    <property type="evidence" value="ECO:0007669"/>
    <property type="project" value="UniProtKB-EC"/>
</dbReference>
<evidence type="ECO:0000313" key="7">
    <source>
        <dbReference type="Proteomes" id="UP000008068"/>
    </source>
</evidence>
<organism evidence="7">
    <name type="scientific">Caenorhabditis brenneri</name>
    <name type="common">Nematode worm</name>
    <dbReference type="NCBI Taxonomy" id="135651"/>
    <lineage>
        <taxon>Eukaryota</taxon>
        <taxon>Metazoa</taxon>
        <taxon>Ecdysozoa</taxon>
        <taxon>Nematoda</taxon>
        <taxon>Chromadorea</taxon>
        <taxon>Rhabditida</taxon>
        <taxon>Rhabditina</taxon>
        <taxon>Rhabditomorpha</taxon>
        <taxon>Rhabditoidea</taxon>
        <taxon>Rhabditidae</taxon>
        <taxon>Peloderinae</taxon>
        <taxon>Caenorhabditis</taxon>
    </lineage>
</organism>
<dbReference type="InterPro" id="IPR018520">
    <property type="entry name" value="UPP_synth-like_CS"/>
</dbReference>
<dbReference type="HAMAP" id="MF_01139">
    <property type="entry name" value="ISPT"/>
    <property type="match status" value="1"/>
</dbReference>
<dbReference type="GO" id="GO:0005783">
    <property type="term" value="C:endoplasmic reticulum"/>
    <property type="evidence" value="ECO:0007669"/>
    <property type="project" value="TreeGrafter"/>
</dbReference>
<dbReference type="SUPFAM" id="SSF64005">
    <property type="entry name" value="Undecaprenyl diphosphate synthase"/>
    <property type="match status" value="1"/>
</dbReference>
<evidence type="ECO:0000256" key="3">
    <source>
        <dbReference type="ARBA" id="ARBA00022842"/>
    </source>
</evidence>
<dbReference type="InParanoid" id="G0P6S0"/>
<dbReference type="PROSITE" id="PS01066">
    <property type="entry name" value="UPP_SYNTHASE"/>
    <property type="match status" value="1"/>
</dbReference>
<dbReference type="Pfam" id="PF01255">
    <property type="entry name" value="Prenyltransf"/>
    <property type="match status" value="1"/>
</dbReference>
<dbReference type="OMA" id="FDRRDLW"/>
<dbReference type="Proteomes" id="UP000008068">
    <property type="component" value="Unassembled WGS sequence"/>
</dbReference>
<dbReference type="OrthoDB" id="4173905at2759"/>
<keyword evidence="7" id="KW-1185">Reference proteome</keyword>
<dbReference type="FunFam" id="3.40.1180.10:FF:000005">
    <property type="entry name" value="Alkyl transferase"/>
    <property type="match status" value="1"/>
</dbReference>
<dbReference type="PANTHER" id="PTHR10291:SF43">
    <property type="entry name" value="DEHYDRODOLICHYL DIPHOSPHATE SYNTHASE COMPLEX SUBUNIT DHDDS"/>
    <property type="match status" value="1"/>
</dbReference>
<dbReference type="NCBIfam" id="TIGR00055">
    <property type="entry name" value="uppS"/>
    <property type="match status" value="1"/>
</dbReference>
<proteinExistence type="inferred from homology"/>
<comment type="similarity">
    <text evidence="1 5">Belongs to the UPP synthase family.</text>
</comment>
<accession>G0P6S0</accession>
<dbReference type="CDD" id="cd00475">
    <property type="entry name" value="Cis_IPPS"/>
    <property type="match status" value="1"/>
</dbReference>
<evidence type="ECO:0000256" key="4">
    <source>
        <dbReference type="ARBA" id="ARBA00047353"/>
    </source>
</evidence>
<dbReference type="HOGENOM" id="CLU_038505_0_0_1"/>
<dbReference type="EMBL" id="GL380103">
    <property type="protein sequence ID" value="EGT46553.1"/>
    <property type="molecule type" value="Genomic_DNA"/>
</dbReference>
<keyword evidence="3" id="KW-0460">Magnesium</keyword>
<gene>
    <name evidence="6" type="ORF">CAEBREN_02871</name>
</gene>
<evidence type="ECO:0000313" key="6">
    <source>
        <dbReference type="EMBL" id="EGT46553.1"/>
    </source>
</evidence>
<dbReference type="InterPro" id="IPR036424">
    <property type="entry name" value="UPP_synth-like_sf"/>
</dbReference>
<evidence type="ECO:0000256" key="1">
    <source>
        <dbReference type="ARBA" id="ARBA00005432"/>
    </source>
</evidence>
<dbReference type="GO" id="GO:0016094">
    <property type="term" value="P:polyprenol biosynthetic process"/>
    <property type="evidence" value="ECO:0007669"/>
    <property type="project" value="TreeGrafter"/>
</dbReference>
<evidence type="ECO:0000256" key="2">
    <source>
        <dbReference type="ARBA" id="ARBA00022679"/>
    </source>
</evidence>